<organism evidence="5 6">
    <name type="scientific">Gossypium anomalum</name>
    <dbReference type="NCBI Taxonomy" id="47600"/>
    <lineage>
        <taxon>Eukaryota</taxon>
        <taxon>Viridiplantae</taxon>
        <taxon>Streptophyta</taxon>
        <taxon>Embryophyta</taxon>
        <taxon>Tracheophyta</taxon>
        <taxon>Spermatophyta</taxon>
        <taxon>Magnoliopsida</taxon>
        <taxon>eudicotyledons</taxon>
        <taxon>Gunneridae</taxon>
        <taxon>Pentapetalae</taxon>
        <taxon>rosids</taxon>
        <taxon>malvids</taxon>
        <taxon>Malvales</taxon>
        <taxon>Malvaceae</taxon>
        <taxon>Malvoideae</taxon>
        <taxon>Gossypium</taxon>
    </lineage>
</organism>
<name>A0A8J5Z3H3_9ROSI</name>
<evidence type="ECO:0000256" key="2">
    <source>
        <dbReference type="ARBA" id="ARBA00022801"/>
    </source>
</evidence>
<dbReference type="GO" id="GO:0004439">
    <property type="term" value="F:phosphatidylinositol-4,5-bisphosphate 5-phosphatase activity"/>
    <property type="evidence" value="ECO:0007669"/>
    <property type="project" value="TreeGrafter"/>
</dbReference>
<evidence type="ECO:0000259" key="4">
    <source>
        <dbReference type="SMART" id="SM00128"/>
    </source>
</evidence>
<feature type="compositionally biased region" description="Basic and acidic residues" evidence="3">
    <location>
        <begin position="60"/>
        <end position="73"/>
    </location>
</feature>
<dbReference type="GO" id="GO:0004445">
    <property type="term" value="F:inositol-polyphosphate 5-phosphatase activity"/>
    <property type="evidence" value="ECO:0007669"/>
    <property type="project" value="InterPro"/>
</dbReference>
<feature type="compositionally biased region" description="Acidic residues" evidence="3">
    <location>
        <begin position="31"/>
        <end position="49"/>
    </location>
</feature>
<dbReference type="EMBL" id="JAHUZN010000005">
    <property type="protein sequence ID" value="KAG8493547.1"/>
    <property type="molecule type" value="Genomic_DNA"/>
</dbReference>
<comment type="similarity">
    <text evidence="1">Belongs to the inositol polyphosphate 5-phosphatase family.</text>
</comment>
<dbReference type="SUPFAM" id="SSF56219">
    <property type="entry name" value="DNase I-like"/>
    <property type="match status" value="2"/>
</dbReference>
<dbReference type="GO" id="GO:0046856">
    <property type="term" value="P:phosphatidylinositol dephosphorylation"/>
    <property type="evidence" value="ECO:0007669"/>
    <property type="project" value="InterPro"/>
</dbReference>
<evidence type="ECO:0000256" key="3">
    <source>
        <dbReference type="SAM" id="MobiDB-lite"/>
    </source>
</evidence>
<dbReference type="PANTHER" id="PTHR45666">
    <property type="entry name" value="TYPE IV INOSITOL POLYPHOSPHATE 5-PHOSPHATASE 9"/>
    <property type="match status" value="1"/>
</dbReference>
<dbReference type="InterPro" id="IPR045849">
    <property type="entry name" value="IP5P_plant"/>
</dbReference>
<feature type="domain" description="Inositol polyphosphate-related phosphatase" evidence="4">
    <location>
        <begin position="282"/>
        <end position="593"/>
    </location>
</feature>
<dbReference type="Gene3D" id="3.60.10.10">
    <property type="entry name" value="Endonuclease/exonuclease/phosphatase"/>
    <property type="match status" value="2"/>
</dbReference>
<dbReference type="Proteomes" id="UP000701853">
    <property type="component" value="Chromosome 5"/>
</dbReference>
<reference evidence="5 6" key="1">
    <citation type="journal article" date="2021" name="bioRxiv">
        <title>The Gossypium anomalum genome as a resource for cotton improvement and evolutionary analysis of hybrid incompatibility.</title>
        <authorList>
            <person name="Grover C.E."/>
            <person name="Yuan D."/>
            <person name="Arick M.A."/>
            <person name="Miller E.R."/>
            <person name="Hu G."/>
            <person name="Peterson D.G."/>
            <person name="Wendel J.F."/>
            <person name="Udall J.A."/>
        </authorList>
    </citation>
    <scope>NUCLEOTIDE SEQUENCE [LARGE SCALE GENOMIC DNA]</scope>
    <source>
        <strain evidence="5">JFW-Udall</strain>
        <tissue evidence="5">Leaf</tissue>
    </source>
</reference>
<evidence type="ECO:0000256" key="1">
    <source>
        <dbReference type="ARBA" id="ARBA00010768"/>
    </source>
</evidence>
<keyword evidence="2" id="KW-0378">Hydrolase</keyword>
<dbReference type="AlphaFoldDB" id="A0A8J5Z3H3"/>
<sequence length="660" mass="75718">MRQGLKQKQEIFRPGTVVRKLFNITPVEPDYGADSDDGDEIDSDSETQETLDRGSGTELTSRRDTEEGPHPDSNDDLPSLRRRKSETFRAQYINTKEIRICVGTWNVGGKVPSDDLDIDDWIDMNEPADIYVLGFQEIVPLNAGNIFGAEDSRPVPKWENIIRDILNRIRPAFTNIKSYSDPSSPSKFKAFDDVPTIEEDIILESDSDIGEEIHTLDEEPNGVDEANNGAKLDRPVAEHDLLRQYYSPKRLDRLNCLRMEDCGENAKALMSKVRSGFGQGRKLNRMLMKTERIGFKWPEPPLNLLSRRVSGRPKAFKRTNIKRLEAIKFVQPESTCKSINDNIAAEIAVLEEVNLVSLISQKRRSSYVKIVSKQKVGIFLTIWVRRSLRRHIYNLKVSTVGVGVLGYIVSVSMSIYQTLFCFICTHLTAGEKQGDELKRNADVHDILRRTLFHSYSTFGLPRGIHDHERIIWLGDLNYRINLSYDETCDLISNKKWSELIERDQLVQELQKGGTFEGWSEGVLDFAPTYKYEVNSEKYYGEDPKIGRRTPSWCDRILSYGKGMRQQSYGRTELKISDHRPVTATYMAEVEVFDSRRLQRALTYTDAEIKNEGDAAEGTRRLMSKPEHRSISVSERSIDRCIGRVVVNILFHIENWNLYRD</sequence>
<dbReference type="OrthoDB" id="62798at2759"/>
<evidence type="ECO:0000313" key="5">
    <source>
        <dbReference type="EMBL" id="KAG8493547.1"/>
    </source>
</evidence>
<proteinExistence type="inferred from homology"/>
<comment type="caution">
    <text evidence="5">The sequence shown here is derived from an EMBL/GenBank/DDBJ whole genome shotgun (WGS) entry which is preliminary data.</text>
</comment>
<dbReference type="InterPro" id="IPR000300">
    <property type="entry name" value="IPPc"/>
</dbReference>
<dbReference type="GO" id="GO:0034485">
    <property type="term" value="F:phosphatidylinositol-3,4,5-trisphosphate 5-phosphatase activity"/>
    <property type="evidence" value="ECO:0007669"/>
    <property type="project" value="TreeGrafter"/>
</dbReference>
<dbReference type="FunFam" id="3.60.10.10:FF:000014">
    <property type="entry name" value="Type I inositol polyphosphate 5-phosphatase 1"/>
    <property type="match status" value="1"/>
</dbReference>
<dbReference type="InterPro" id="IPR036691">
    <property type="entry name" value="Endo/exonu/phosph_ase_sf"/>
</dbReference>
<feature type="region of interest" description="Disordered" evidence="3">
    <location>
        <begin position="25"/>
        <end position="81"/>
    </location>
</feature>
<keyword evidence="6" id="KW-1185">Reference proteome</keyword>
<protein>
    <recommendedName>
        <fullName evidence="4">Inositol polyphosphate-related phosphatase domain-containing protein</fullName>
    </recommendedName>
</protein>
<dbReference type="SMART" id="SM00128">
    <property type="entry name" value="IPPc"/>
    <property type="match status" value="1"/>
</dbReference>
<dbReference type="PANTHER" id="PTHR45666:SF5">
    <property type="entry name" value="TYPE IV INOSITOL POLYPHOSPHATE 5-PHOSPHATASE 3"/>
    <property type="match status" value="1"/>
</dbReference>
<accession>A0A8J5Z3H3</accession>
<evidence type="ECO:0000313" key="6">
    <source>
        <dbReference type="Proteomes" id="UP000701853"/>
    </source>
</evidence>
<gene>
    <name evidence="5" type="ORF">CXB51_011047</name>
</gene>
<dbReference type="Pfam" id="PF22669">
    <property type="entry name" value="Exo_endo_phos2"/>
    <property type="match status" value="2"/>
</dbReference>